<name>A0ABD0MFB0_CIRMR</name>
<dbReference type="AlphaFoldDB" id="A0ABD0MFB0"/>
<dbReference type="InterPro" id="IPR036397">
    <property type="entry name" value="RNaseH_sf"/>
</dbReference>
<dbReference type="EMBL" id="JAMKFB020000850">
    <property type="protein sequence ID" value="KAL0146958.1"/>
    <property type="molecule type" value="Genomic_DNA"/>
</dbReference>
<dbReference type="Pfam" id="PF18701">
    <property type="entry name" value="DUF5641"/>
    <property type="match status" value="1"/>
</dbReference>
<comment type="caution">
    <text evidence="2">The sequence shown here is derived from an EMBL/GenBank/DDBJ whole genome shotgun (WGS) entry which is preliminary data.</text>
</comment>
<organism evidence="2 3">
    <name type="scientific">Cirrhinus mrigala</name>
    <name type="common">Mrigala</name>
    <dbReference type="NCBI Taxonomy" id="683832"/>
    <lineage>
        <taxon>Eukaryota</taxon>
        <taxon>Metazoa</taxon>
        <taxon>Chordata</taxon>
        <taxon>Craniata</taxon>
        <taxon>Vertebrata</taxon>
        <taxon>Euteleostomi</taxon>
        <taxon>Actinopterygii</taxon>
        <taxon>Neopterygii</taxon>
        <taxon>Teleostei</taxon>
        <taxon>Ostariophysi</taxon>
        <taxon>Cypriniformes</taxon>
        <taxon>Cyprinidae</taxon>
        <taxon>Labeoninae</taxon>
        <taxon>Labeonini</taxon>
        <taxon>Cirrhinus</taxon>
    </lineage>
</organism>
<dbReference type="InterPro" id="IPR040676">
    <property type="entry name" value="DUF5641"/>
</dbReference>
<gene>
    <name evidence="2" type="ORF">M9458_057897</name>
</gene>
<proteinExistence type="predicted"/>
<evidence type="ECO:0000313" key="2">
    <source>
        <dbReference type="EMBL" id="KAL0146958.1"/>
    </source>
</evidence>
<dbReference type="SUPFAM" id="SSF52047">
    <property type="entry name" value="RNI-like"/>
    <property type="match status" value="1"/>
</dbReference>
<accession>A0ABD0MFB0</accession>
<sequence>MHSGLRDTLVRIRSRQWILQGRQLVKTILSKCTVCKRFKAKPAEQDTAPLPRDRITETTPFEVTGVDFAGPLYVKNDRVLCSAYIALFTCAVTRAVHLELVSSQSTKFPVSVQAIYFQKRTVQGHLFRQCQNFQKSKPRPQRAVASHQRPTTAGILLRKEHRLAIHRRASGLVGRILGEASEVCKDVPEKEMSTLLTEVEATLNSRPLTFVHNEVDEPQPLRPAHFLVGERLTALPPKPFPADHDHLTVNKEEMTRRWRYRNRLMTNLWNRWQKDYLLDLKSAHSCSPQKPTELKTRDIVLIRDANMPRQTWKLGKIEELFPDCSITEEGYKALASALRSNPSHLIELDLTGNDPGQSGVKELRDLLQDGLCSLKTIRFLKSPAAEEACEYLTGVLGKSPLLLKELDLSGDKLGDLDGEKLSALLMDSHSKLEKIMLNNCDLTEKSCSVLATVLSSKTILKEMNLNNSRLLDSGVKEICEGLKNPVCELKILK</sequence>
<dbReference type="FunFam" id="3.80.10.10:FF:001019">
    <property type="entry name" value="Si:ch211-213a13.5"/>
    <property type="match status" value="1"/>
</dbReference>
<keyword evidence="3" id="KW-1185">Reference proteome</keyword>
<dbReference type="InterPro" id="IPR032675">
    <property type="entry name" value="LRR_dom_sf"/>
</dbReference>
<protein>
    <recommendedName>
        <fullName evidence="1">DUF5641 domain-containing protein</fullName>
    </recommendedName>
</protein>
<reference evidence="2 3" key="1">
    <citation type="submission" date="2024-05" db="EMBL/GenBank/DDBJ databases">
        <title>Genome sequencing and assembly of Indian major carp, Cirrhinus mrigala (Hamilton, 1822).</title>
        <authorList>
            <person name="Mohindra V."/>
            <person name="Chowdhury L.M."/>
            <person name="Lal K."/>
            <person name="Jena J.K."/>
        </authorList>
    </citation>
    <scope>NUCLEOTIDE SEQUENCE [LARGE SCALE GENOMIC DNA]</scope>
    <source>
        <strain evidence="2">CM1030</strain>
        <tissue evidence="2">Blood</tissue>
    </source>
</reference>
<dbReference type="SMART" id="SM00368">
    <property type="entry name" value="LRR_RI"/>
    <property type="match status" value="5"/>
</dbReference>
<dbReference type="PANTHER" id="PTHR47331">
    <property type="entry name" value="PHD-TYPE DOMAIN-CONTAINING PROTEIN"/>
    <property type="match status" value="1"/>
</dbReference>
<dbReference type="Gene3D" id="3.30.420.10">
    <property type="entry name" value="Ribonuclease H-like superfamily/Ribonuclease H"/>
    <property type="match status" value="1"/>
</dbReference>
<feature type="domain" description="DUF5641" evidence="1">
    <location>
        <begin position="257"/>
        <end position="322"/>
    </location>
</feature>
<dbReference type="Proteomes" id="UP001529510">
    <property type="component" value="Unassembled WGS sequence"/>
</dbReference>
<evidence type="ECO:0000313" key="3">
    <source>
        <dbReference type="Proteomes" id="UP001529510"/>
    </source>
</evidence>
<evidence type="ECO:0000259" key="1">
    <source>
        <dbReference type="Pfam" id="PF18701"/>
    </source>
</evidence>
<dbReference type="Gene3D" id="3.80.10.10">
    <property type="entry name" value="Ribonuclease Inhibitor"/>
    <property type="match status" value="1"/>
</dbReference>